<keyword evidence="2" id="KW-0808">Transferase</keyword>
<dbReference type="InterPro" id="IPR002173">
    <property type="entry name" value="Carboh/pur_kinase_PfkB_CS"/>
</dbReference>
<dbReference type="GO" id="GO:0016301">
    <property type="term" value="F:kinase activity"/>
    <property type="evidence" value="ECO:0007669"/>
    <property type="project" value="UniProtKB-KW"/>
</dbReference>
<sequence>MKITCFGEVLWDIFPTHRKIGGAPLNVALRLHTMGIDTSLITRIGNDDLGSDIVGYLEKQGMRNNIFQEDIKHITGEVLVTLDGSGTASYEISKPVAWDFIEYTKKMEQLVVSSDAFVFGSLASRSEESRNTLLKLLEKALYKVLDVNLRPPHYDASLLLQLMNQADFIKLNDEELEEICEHLNIRENALENQVKALAKETKTDQICITKGGKGAALFFDNEFYNNPGYKIQVVDTVGAGDSFLATLISKLLTKSQPQEAIDYACAVGAMVAGSKGANPVFSKEEIEAFMYENAK</sequence>
<evidence type="ECO:0000256" key="4">
    <source>
        <dbReference type="SAM" id="Coils"/>
    </source>
</evidence>
<evidence type="ECO:0000313" key="7">
    <source>
        <dbReference type="Proteomes" id="UP000184432"/>
    </source>
</evidence>
<keyword evidence="4" id="KW-0175">Coiled coil</keyword>
<name>A0A1M6GCI8_9FLAO</name>
<organism evidence="6 7">
    <name type="scientific">Aquimarina spongiae</name>
    <dbReference type="NCBI Taxonomy" id="570521"/>
    <lineage>
        <taxon>Bacteria</taxon>
        <taxon>Pseudomonadati</taxon>
        <taxon>Bacteroidota</taxon>
        <taxon>Flavobacteriia</taxon>
        <taxon>Flavobacteriales</taxon>
        <taxon>Flavobacteriaceae</taxon>
        <taxon>Aquimarina</taxon>
    </lineage>
</organism>
<proteinExistence type="inferred from homology"/>
<dbReference type="PANTHER" id="PTHR43085">
    <property type="entry name" value="HEXOKINASE FAMILY MEMBER"/>
    <property type="match status" value="1"/>
</dbReference>
<dbReference type="InterPro" id="IPR050306">
    <property type="entry name" value="PfkB_Carbo_kinase"/>
</dbReference>
<dbReference type="PANTHER" id="PTHR43085:SF57">
    <property type="entry name" value="CARBOHYDRATE KINASE PFKB DOMAIN-CONTAINING PROTEIN"/>
    <property type="match status" value="1"/>
</dbReference>
<feature type="domain" description="Carbohydrate kinase PfkB" evidence="5">
    <location>
        <begin position="17"/>
        <end position="279"/>
    </location>
</feature>
<keyword evidence="7" id="KW-1185">Reference proteome</keyword>
<keyword evidence="3 6" id="KW-0418">Kinase</keyword>
<reference evidence="7" key="1">
    <citation type="submission" date="2016-11" db="EMBL/GenBank/DDBJ databases">
        <authorList>
            <person name="Varghese N."/>
            <person name="Submissions S."/>
        </authorList>
    </citation>
    <scope>NUCLEOTIDE SEQUENCE [LARGE SCALE GENOMIC DNA]</scope>
    <source>
        <strain evidence="7">DSM 22623</strain>
    </source>
</reference>
<dbReference type="CDD" id="cd01167">
    <property type="entry name" value="bac_FRK"/>
    <property type="match status" value="1"/>
</dbReference>
<comment type="similarity">
    <text evidence="1">Belongs to the carbohydrate kinase PfkB family.</text>
</comment>
<gene>
    <name evidence="6" type="ORF">SAMN04488508_105199</name>
</gene>
<dbReference type="AlphaFoldDB" id="A0A1M6GCI8"/>
<dbReference type="InterPro" id="IPR029056">
    <property type="entry name" value="Ribokinase-like"/>
</dbReference>
<dbReference type="STRING" id="570521.SAMN04488508_105199"/>
<dbReference type="Pfam" id="PF00294">
    <property type="entry name" value="PfkB"/>
    <property type="match status" value="1"/>
</dbReference>
<dbReference type="Proteomes" id="UP000184432">
    <property type="component" value="Unassembled WGS sequence"/>
</dbReference>
<evidence type="ECO:0000259" key="5">
    <source>
        <dbReference type="Pfam" id="PF00294"/>
    </source>
</evidence>
<evidence type="ECO:0000256" key="2">
    <source>
        <dbReference type="ARBA" id="ARBA00022679"/>
    </source>
</evidence>
<evidence type="ECO:0000256" key="1">
    <source>
        <dbReference type="ARBA" id="ARBA00010688"/>
    </source>
</evidence>
<feature type="coiled-coil region" evidence="4">
    <location>
        <begin position="173"/>
        <end position="200"/>
    </location>
</feature>
<evidence type="ECO:0000313" key="6">
    <source>
        <dbReference type="EMBL" id="SHJ07630.1"/>
    </source>
</evidence>
<accession>A0A1M6GCI8</accession>
<dbReference type="InterPro" id="IPR011611">
    <property type="entry name" value="PfkB_dom"/>
</dbReference>
<dbReference type="Gene3D" id="3.40.1190.20">
    <property type="match status" value="1"/>
</dbReference>
<dbReference type="RefSeq" id="WP_073316402.1">
    <property type="nucleotide sequence ID" value="NZ_FQYP01000005.1"/>
</dbReference>
<protein>
    <submittedName>
        <fullName evidence="6">Fructokinase</fullName>
    </submittedName>
</protein>
<dbReference type="OrthoDB" id="9813569at2"/>
<dbReference type="EMBL" id="FQYP01000005">
    <property type="protein sequence ID" value="SHJ07630.1"/>
    <property type="molecule type" value="Genomic_DNA"/>
</dbReference>
<evidence type="ECO:0000256" key="3">
    <source>
        <dbReference type="ARBA" id="ARBA00022777"/>
    </source>
</evidence>
<dbReference type="PROSITE" id="PS00583">
    <property type="entry name" value="PFKB_KINASES_1"/>
    <property type="match status" value="1"/>
</dbReference>
<dbReference type="SUPFAM" id="SSF53613">
    <property type="entry name" value="Ribokinase-like"/>
    <property type="match status" value="1"/>
</dbReference>